<dbReference type="Pfam" id="PF12802">
    <property type="entry name" value="MarR_2"/>
    <property type="match status" value="1"/>
</dbReference>
<name>C5BM66_TERTT</name>
<dbReference type="GO" id="GO:0003677">
    <property type="term" value="F:DNA binding"/>
    <property type="evidence" value="ECO:0007669"/>
    <property type="project" value="UniProtKB-UniRule"/>
</dbReference>
<keyword evidence="7" id="KW-1185">Reference proteome</keyword>
<dbReference type="InterPro" id="IPR036390">
    <property type="entry name" value="WH_DNA-bd_sf"/>
</dbReference>
<dbReference type="Proteomes" id="UP000009080">
    <property type="component" value="Chromosome"/>
</dbReference>
<evidence type="ECO:0000259" key="5">
    <source>
        <dbReference type="Pfam" id="PF12802"/>
    </source>
</evidence>
<dbReference type="InterPro" id="IPR000835">
    <property type="entry name" value="HTH_MarR-typ"/>
</dbReference>
<dbReference type="KEGG" id="ttu:TERTU_0323"/>
<evidence type="ECO:0000313" key="6">
    <source>
        <dbReference type="EMBL" id="ACR12249.1"/>
    </source>
</evidence>
<dbReference type="Gene3D" id="1.10.10.10">
    <property type="entry name" value="Winged helix-like DNA-binding domain superfamily/Winged helix DNA-binding domain"/>
    <property type="match status" value="1"/>
</dbReference>
<reference evidence="6 7" key="1">
    <citation type="journal article" date="2009" name="PLoS ONE">
        <title>The complete genome of Teredinibacter turnerae T7901: an intracellular endosymbiont of marine wood-boring bivalves (shipworms).</title>
        <authorList>
            <person name="Yang J.C."/>
            <person name="Madupu R."/>
            <person name="Durkin A.S."/>
            <person name="Ekborg N.A."/>
            <person name="Pedamallu C.S."/>
            <person name="Hostetler J.B."/>
            <person name="Radune D."/>
            <person name="Toms B.S."/>
            <person name="Henrissat B."/>
            <person name="Coutinho P.M."/>
            <person name="Schwarz S."/>
            <person name="Field L."/>
            <person name="Trindade-Silva A.E."/>
            <person name="Soares C.A.G."/>
            <person name="Elshahawi S."/>
            <person name="Hanora A."/>
            <person name="Schmidt E.W."/>
            <person name="Haygood M.G."/>
            <person name="Posfai J."/>
            <person name="Benner J."/>
            <person name="Madinger C."/>
            <person name="Nove J."/>
            <person name="Anton B."/>
            <person name="Chaudhary K."/>
            <person name="Foster J."/>
            <person name="Holman A."/>
            <person name="Kumar S."/>
            <person name="Lessard P.A."/>
            <person name="Luyten Y.A."/>
            <person name="Slatko B."/>
            <person name="Wood N."/>
            <person name="Wu B."/>
            <person name="Teplitski M."/>
            <person name="Mougous J.D."/>
            <person name="Ward N."/>
            <person name="Eisen J.A."/>
            <person name="Badger J.H."/>
            <person name="Distel D.L."/>
        </authorList>
    </citation>
    <scope>NUCLEOTIDE SEQUENCE [LARGE SCALE GENOMIC DNA]</scope>
    <source>
        <strain evidence="7">ATCC 39867 / T7901</strain>
    </source>
</reference>
<evidence type="ECO:0000256" key="3">
    <source>
        <dbReference type="ARBA" id="ARBA00023163"/>
    </source>
</evidence>
<proteinExistence type="inferred from homology"/>
<dbReference type="PANTHER" id="PTHR38465:SF1">
    <property type="entry name" value="HTH-TYPE TRANSCRIPTIONAL REGULATOR MJ1563-RELATED"/>
    <property type="match status" value="1"/>
</dbReference>
<dbReference type="HOGENOM" id="CLU_107540_0_0_6"/>
<dbReference type="eggNOG" id="COG1510">
    <property type="taxonomic scope" value="Bacteria"/>
</dbReference>
<dbReference type="AlphaFoldDB" id="C5BM66"/>
<sequence length="184" mass="20807">MKLNPTAENFVVHFGEMGSRWGFNRTVGQMLALLVIHSEPLNAEDIAETLHVSRGNVSMGLKELQSWRLVRVQRVHGDRKDYFTVSGSIWELAQTVFEERRKREIEPTLSVLRSNLLDEPKSDEEAFAQQQMSDLLTLLEQLTNWAQQLNNLSPGQLQGLLKLGSGVGKVLDLKDRIIGQSKPD</sequence>
<feature type="domain" description="HTH marR-type" evidence="5">
    <location>
        <begin position="22"/>
        <end position="80"/>
    </location>
</feature>
<dbReference type="InterPro" id="IPR052362">
    <property type="entry name" value="HTH-GbsR_regulator"/>
</dbReference>
<keyword evidence="3 4" id="KW-0804">Transcription</keyword>
<dbReference type="SUPFAM" id="SSF46785">
    <property type="entry name" value="Winged helix' DNA-binding domain"/>
    <property type="match status" value="1"/>
</dbReference>
<comment type="similarity">
    <text evidence="4">Belongs to the GbsR family.</text>
</comment>
<dbReference type="RefSeq" id="WP_015818361.1">
    <property type="nucleotide sequence ID" value="NC_012997.1"/>
</dbReference>
<dbReference type="PIRSF" id="PIRSF006707">
    <property type="entry name" value="MJ1563"/>
    <property type="match status" value="1"/>
</dbReference>
<keyword evidence="1 4" id="KW-0805">Transcription regulation</keyword>
<dbReference type="EMBL" id="CP001614">
    <property type="protein sequence ID" value="ACR12249.1"/>
    <property type="molecule type" value="Genomic_DNA"/>
</dbReference>
<dbReference type="CDD" id="cd00090">
    <property type="entry name" value="HTH_ARSR"/>
    <property type="match status" value="1"/>
</dbReference>
<dbReference type="InterPro" id="IPR026282">
    <property type="entry name" value="MJ1563"/>
</dbReference>
<keyword evidence="2 4" id="KW-0238">DNA-binding</keyword>
<dbReference type="InterPro" id="IPR036388">
    <property type="entry name" value="WH-like_DNA-bd_sf"/>
</dbReference>
<dbReference type="PANTHER" id="PTHR38465">
    <property type="entry name" value="HTH-TYPE TRANSCRIPTIONAL REGULATOR MJ1563-RELATED"/>
    <property type="match status" value="1"/>
</dbReference>
<dbReference type="InterPro" id="IPR011991">
    <property type="entry name" value="ArsR-like_HTH"/>
</dbReference>
<accession>C5BM66</accession>
<evidence type="ECO:0000256" key="2">
    <source>
        <dbReference type="ARBA" id="ARBA00023125"/>
    </source>
</evidence>
<dbReference type="OrthoDB" id="9792628at2"/>
<evidence type="ECO:0000313" key="7">
    <source>
        <dbReference type="Proteomes" id="UP000009080"/>
    </source>
</evidence>
<organism evidence="6 7">
    <name type="scientific">Teredinibacter turnerae (strain ATCC 39867 / T7901)</name>
    <dbReference type="NCBI Taxonomy" id="377629"/>
    <lineage>
        <taxon>Bacteria</taxon>
        <taxon>Pseudomonadati</taxon>
        <taxon>Pseudomonadota</taxon>
        <taxon>Gammaproteobacteria</taxon>
        <taxon>Cellvibrionales</taxon>
        <taxon>Cellvibrionaceae</taxon>
        <taxon>Teredinibacter</taxon>
    </lineage>
</organism>
<dbReference type="GO" id="GO:0003700">
    <property type="term" value="F:DNA-binding transcription factor activity"/>
    <property type="evidence" value="ECO:0007669"/>
    <property type="project" value="InterPro"/>
</dbReference>
<evidence type="ECO:0000256" key="4">
    <source>
        <dbReference type="PIRNR" id="PIRNR006707"/>
    </source>
</evidence>
<evidence type="ECO:0000256" key="1">
    <source>
        <dbReference type="ARBA" id="ARBA00023015"/>
    </source>
</evidence>
<gene>
    <name evidence="6" type="ordered locus">TERTU_0323</name>
</gene>
<dbReference type="STRING" id="377629.TERTU_0323"/>
<protein>
    <recommendedName>
        <fullName evidence="4">HTH-type transcriptional regulator</fullName>
    </recommendedName>
</protein>